<name>A0A178YQT5_SINSA</name>
<gene>
    <name evidence="1" type="ORF">ATB98_16740</name>
</gene>
<keyword evidence="2" id="KW-1185">Reference proteome</keyword>
<evidence type="ECO:0000313" key="1">
    <source>
        <dbReference type="EMBL" id="OAP49970.1"/>
    </source>
</evidence>
<dbReference type="AlphaFoldDB" id="A0A178YQT5"/>
<dbReference type="EMBL" id="LNQB01000048">
    <property type="protein sequence ID" value="OAP49970.1"/>
    <property type="molecule type" value="Genomic_DNA"/>
</dbReference>
<dbReference type="RefSeq" id="WP_066868627.1">
    <property type="nucleotide sequence ID" value="NZ_LNQB01000048.1"/>
</dbReference>
<proteinExistence type="predicted"/>
<evidence type="ECO:0000313" key="2">
    <source>
        <dbReference type="Proteomes" id="UP000078507"/>
    </source>
</evidence>
<sequence length="117" mass="13634">MARPTQIPERVPLSEAEITAACYVGSGEHKIVRWWGGMPLARLDKYGKPTRPKKELTTICPKATENERDTATKWVRDALRNHQLRYFEGDKTFPKHIWYRDENGQFWFGFADLAPLK</sequence>
<accession>A0A178YQT5</accession>
<dbReference type="Proteomes" id="UP000078507">
    <property type="component" value="Unassembled WGS sequence"/>
</dbReference>
<reference evidence="1 2" key="1">
    <citation type="submission" date="2015-11" db="EMBL/GenBank/DDBJ databases">
        <title>Ensifer anhuiense sp. nov., an effective nitrogen fixation bacterium with Glycine soja.</title>
        <authorList>
            <person name="Yan H."/>
            <person name="Chen W."/>
        </authorList>
    </citation>
    <scope>NUCLEOTIDE SEQUENCE [LARGE SCALE GENOMIC DNA]</scope>
    <source>
        <strain evidence="1 2">LMG 7837</strain>
    </source>
</reference>
<comment type="caution">
    <text evidence="1">The sequence shown here is derived from an EMBL/GenBank/DDBJ whole genome shotgun (WGS) entry which is preliminary data.</text>
</comment>
<protein>
    <submittedName>
        <fullName evidence="1">Uncharacterized protein</fullName>
    </submittedName>
</protein>
<dbReference type="OrthoDB" id="8479930at2"/>
<organism evidence="1 2">
    <name type="scientific">Sinorhizobium saheli</name>
    <dbReference type="NCBI Taxonomy" id="36856"/>
    <lineage>
        <taxon>Bacteria</taxon>
        <taxon>Pseudomonadati</taxon>
        <taxon>Pseudomonadota</taxon>
        <taxon>Alphaproteobacteria</taxon>
        <taxon>Hyphomicrobiales</taxon>
        <taxon>Rhizobiaceae</taxon>
        <taxon>Sinorhizobium/Ensifer group</taxon>
        <taxon>Sinorhizobium</taxon>
    </lineage>
</organism>